<dbReference type="EMBL" id="FQUS01000001">
    <property type="protein sequence ID" value="SHE31511.1"/>
    <property type="molecule type" value="Genomic_DNA"/>
</dbReference>
<accession>A0A1M4SH22</accession>
<keyword evidence="2" id="KW-1185">Reference proteome</keyword>
<organism evidence="1 2">
    <name type="scientific">Fodinibius roseus</name>
    <dbReference type="NCBI Taxonomy" id="1194090"/>
    <lineage>
        <taxon>Bacteria</taxon>
        <taxon>Pseudomonadati</taxon>
        <taxon>Balneolota</taxon>
        <taxon>Balneolia</taxon>
        <taxon>Balneolales</taxon>
        <taxon>Balneolaceae</taxon>
        <taxon>Fodinibius</taxon>
    </lineage>
</organism>
<sequence length="106" mass="12114">MIKVSIKVGSFYFFVFLLFISCSIEDQERGRVTHPKEKFLPSAKPFVGITDKNPDFSQNEAAEYLHRLKSAKRAIKIGVEIGGREHLFTNDLLNSSYPSVAIYHYD</sequence>
<reference evidence="1 2" key="1">
    <citation type="submission" date="2016-11" db="EMBL/GenBank/DDBJ databases">
        <authorList>
            <person name="Jaros S."/>
            <person name="Januszkiewicz K."/>
            <person name="Wedrychowicz H."/>
        </authorList>
    </citation>
    <scope>NUCLEOTIDE SEQUENCE [LARGE SCALE GENOMIC DNA]</scope>
    <source>
        <strain evidence="1 2">DSM 21986</strain>
    </source>
</reference>
<gene>
    <name evidence="1" type="ORF">SAMN05443144_10135</name>
</gene>
<dbReference type="STRING" id="1194090.SAMN05443144_10135"/>
<protein>
    <submittedName>
        <fullName evidence="1">Uncharacterized protein</fullName>
    </submittedName>
</protein>
<dbReference type="AlphaFoldDB" id="A0A1M4SH22"/>
<dbReference type="PROSITE" id="PS51257">
    <property type="entry name" value="PROKAR_LIPOPROTEIN"/>
    <property type="match status" value="1"/>
</dbReference>
<name>A0A1M4SH22_9BACT</name>
<proteinExistence type="predicted"/>
<evidence type="ECO:0000313" key="2">
    <source>
        <dbReference type="Proteomes" id="UP000184041"/>
    </source>
</evidence>
<evidence type="ECO:0000313" key="1">
    <source>
        <dbReference type="EMBL" id="SHE31511.1"/>
    </source>
</evidence>
<dbReference type="Proteomes" id="UP000184041">
    <property type="component" value="Unassembled WGS sequence"/>
</dbReference>